<reference evidence="2 3" key="1">
    <citation type="submission" date="2023-11" db="EMBL/GenBank/DDBJ databases">
        <title>Actinomadura monticuli sp. nov., isolated from volcanic ash.</title>
        <authorList>
            <person name="Lee S.D."/>
            <person name="Yang H."/>
            <person name="Kim I.S."/>
        </authorList>
    </citation>
    <scope>NUCLEOTIDE SEQUENCE [LARGE SCALE GENOMIC DNA]</scope>
    <source>
        <strain evidence="2 3">DLS-62</strain>
    </source>
</reference>
<dbReference type="InterPro" id="IPR037401">
    <property type="entry name" value="SnoaL-like"/>
</dbReference>
<dbReference type="RefSeq" id="WP_371949725.1">
    <property type="nucleotide sequence ID" value="NZ_JAXCEI010000005.1"/>
</dbReference>
<organism evidence="2 3">
    <name type="scientific">Actinomadura monticuli</name>
    <dbReference type="NCBI Taxonomy" id="3097367"/>
    <lineage>
        <taxon>Bacteria</taxon>
        <taxon>Bacillati</taxon>
        <taxon>Actinomycetota</taxon>
        <taxon>Actinomycetes</taxon>
        <taxon>Streptosporangiales</taxon>
        <taxon>Thermomonosporaceae</taxon>
        <taxon>Actinomadura</taxon>
    </lineage>
</organism>
<dbReference type="Pfam" id="PF12680">
    <property type="entry name" value="SnoaL_2"/>
    <property type="match status" value="1"/>
</dbReference>
<dbReference type="SUPFAM" id="SSF54427">
    <property type="entry name" value="NTF2-like"/>
    <property type="match status" value="1"/>
</dbReference>
<dbReference type="EMBL" id="JAXCEI010000005">
    <property type="protein sequence ID" value="MFA1539816.1"/>
    <property type="molecule type" value="Genomic_DNA"/>
</dbReference>
<proteinExistence type="predicted"/>
<keyword evidence="3" id="KW-1185">Reference proteome</keyword>
<comment type="caution">
    <text evidence="2">The sequence shown here is derived from an EMBL/GenBank/DDBJ whole genome shotgun (WGS) entry which is preliminary data.</text>
</comment>
<accession>A0ABV4Q9J8</accession>
<evidence type="ECO:0000313" key="3">
    <source>
        <dbReference type="Proteomes" id="UP001569963"/>
    </source>
</evidence>
<evidence type="ECO:0000313" key="2">
    <source>
        <dbReference type="EMBL" id="MFA1539816.1"/>
    </source>
</evidence>
<dbReference type="Proteomes" id="UP001569963">
    <property type="component" value="Unassembled WGS sequence"/>
</dbReference>
<dbReference type="Gene3D" id="3.10.450.50">
    <property type="match status" value="1"/>
</dbReference>
<sequence>MKQEHVADAIAWNASEADHPARRAARASMAAVIEGRKEDWLALFAPDALVEDPVGPSFLDPSGNGHRGLDGITTFWDTFISTIAGFRFTIADSFANGPCCANVATITTTMPDGSTMTIDCVLIYTVDEDGLIRSLRAHWEPDRAMATVTAPAGS</sequence>
<feature type="domain" description="SnoaL-like" evidence="1">
    <location>
        <begin position="26"/>
        <end position="133"/>
    </location>
</feature>
<gene>
    <name evidence="2" type="ORF">SM611_12840</name>
</gene>
<dbReference type="InterPro" id="IPR032710">
    <property type="entry name" value="NTF2-like_dom_sf"/>
</dbReference>
<protein>
    <submittedName>
        <fullName evidence="2">Nuclear transport factor 2 family protein</fullName>
    </submittedName>
</protein>
<evidence type="ECO:0000259" key="1">
    <source>
        <dbReference type="Pfam" id="PF12680"/>
    </source>
</evidence>
<name>A0ABV4Q9J8_9ACTN</name>